<dbReference type="Gene3D" id="1.10.10.60">
    <property type="entry name" value="Homeodomain-like"/>
    <property type="match status" value="3"/>
</dbReference>
<keyword evidence="2" id="KW-0677">Repeat</keyword>
<evidence type="ECO:0000259" key="8">
    <source>
        <dbReference type="PROSITE" id="PS50090"/>
    </source>
</evidence>
<dbReference type="AlphaFoldDB" id="A0A7M5WRT5"/>
<keyword evidence="6" id="KW-0539">Nucleus</keyword>
<dbReference type="InterPro" id="IPR050560">
    <property type="entry name" value="MYB_TF"/>
</dbReference>
<keyword evidence="3" id="KW-0805">Transcription regulation</keyword>
<dbReference type="GeneID" id="136822281"/>
<dbReference type="EnsemblMetazoa" id="CLYHEMT007355.1">
    <property type="protein sequence ID" value="CLYHEMP007355.1"/>
    <property type="gene ID" value="CLYHEMG007355"/>
</dbReference>
<feature type="domain" description="HTH myb-type" evidence="9">
    <location>
        <begin position="39"/>
        <end position="90"/>
    </location>
</feature>
<keyword evidence="4" id="KW-0238">DNA-binding</keyword>
<dbReference type="Proteomes" id="UP000594262">
    <property type="component" value="Unplaced"/>
</dbReference>
<dbReference type="Pfam" id="PF00249">
    <property type="entry name" value="Myb_DNA-binding"/>
    <property type="match status" value="1"/>
</dbReference>
<feature type="domain" description="HTH myb-type" evidence="9">
    <location>
        <begin position="147"/>
        <end position="197"/>
    </location>
</feature>
<accession>A0A7M5WRT5</accession>
<dbReference type="FunFam" id="1.10.10.60:FF:000010">
    <property type="entry name" value="Transcriptional activator Myb isoform A"/>
    <property type="match status" value="1"/>
</dbReference>
<dbReference type="SMART" id="SM00717">
    <property type="entry name" value="SANT"/>
    <property type="match status" value="3"/>
</dbReference>
<evidence type="ECO:0000256" key="4">
    <source>
        <dbReference type="ARBA" id="ARBA00023125"/>
    </source>
</evidence>
<name>A0A7M5WRT5_9CNID</name>
<evidence type="ECO:0000256" key="1">
    <source>
        <dbReference type="ARBA" id="ARBA00004123"/>
    </source>
</evidence>
<feature type="domain" description="HTH myb-type" evidence="9">
    <location>
        <begin position="91"/>
        <end position="146"/>
    </location>
</feature>
<feature type="region of interest" description="Disordered" evidence="7">
    <location>
        <begin position="333"/>
        <end position="355"/>
    </location>
</feature>
<evidence type="ECO:0000256" key="5">
    <source>
        <dbReference type="ARBA" id="ARBA00023163"/>
    </source>
</evidence>
<evidence type="ECO:0000313" key="11">
    <source>
        <dbReference type="Proteomes" id="UP000594262"/>
    </source>
</evidence>
<dbReference type="PROSITE" id="PS51294">
    <property type="entry name" value="HTH_MYB"/>
    <property type="match status" value="3"/>
</dbReference>
<feature type="region of interest" description="Disordered" evidence="7">
    <location>
        <begin position="442"/>
        <end position="485"/>
    </location>
</feature>
<evidence type="ECO:0000256" key="7">
    <source>
        <dbReference type="SAM" id="MobiDB-lite"/>
    </source>
</evidence>
<evidence type="ECO:0000259" key="9">
    <source>
        <dbReference type="PROSITE" id="PS51294"/>
    </source>
</evidence>
<dbReference type="SUPFAM" id="SSF46689">
    <property type="entry name" value="Homeodomain-like"/>
    <property type="match status" value="2"/>
</dbReference>
<dbReference type="CDD" id="cd00167">
    <property type="entry name" value="SANT"/>
    <property type="match status" value="3"/>
</dbReference>
<dbReference type="Pfam" id="PF13921">
    <property type="entry name" value="Myb_DNA-bind_6"/>
    <property type="match status" value="1"/>
</dbReference>
<organism evidence="10 11">
    <name type="scientific">Clytia hemisphaerica</name>
    <dbReference type="NCBI Taxonomy" id="252671"/>
    <lineage>
        <taxon>Eukaryota</taxon>
        <taxon>Metazoa</taxon>
        <taxon>Cnidaria</taxon>
        <taxon>Hydrozoa</taxon>
        <taxon>Hydroidolina</taxon>
        <taxon>Leptothecata</taxon>
        <taxon>Obeliida</taxon>
        <taxon>Clytiidae</taxon>
        <taxon>Clytia</taxon>
    </lineage>
</organism>
<dbReference type="PANTHER" id="PTHR45614:SF25">
    <property type="entry name" value="MYB PROTEIN"/>
    <property type="match status" value="1"/>
</dbReference>
<proteinExistence type="predicted"/>
<dbReference type="FunFam" id="1.10.10.60:FF:000016">
    <property type="entry name" value="Transcriptional activator Myb isoform A"/>
    <property type="match status" value="1"/>
</dbReference>
<dbReference type="GO" id="GO:0000981">
    <property type="term" value="F:DNA-binding transcription factor activity, RNA polymerase II-specific"/>
    <property type="evidence" value="ECO:0007669"/>
    <property type="project" value="TreeGrafter"/>
</dbReference>
<reference evidence="10" key="1">
    <citation type="submission" date="2021-01" db="UniProtKB">
        <authorList>
            <consortium name="EnsemblMetazoa"/>
        </authorList>
    </citation>
    <scope>IDENTIFICATION</scope>
</reference>
<feature type="compositionally biased region" description="Low complexity" evidence="7">
    <location>
        <begin position="452"/>
        <end position="479"/>
    </location>
</feature>
<dbReference type="OrthoDB" id="2143914at2759"/>
<dbReference type="InterPro" id="IPR009057">
    <property type="entry name" value="Homeodomain-like_sf"/>
</dbReference>
<dbReference type="GO" id="GO:0000978">
    <property type="term" value="F:RNA polymerase II cis-regulatory region sequence-specific DNA binding"/>
    <property type="evidence" value="ECO:0007669"/>
    <property type="project" value="TreeGrafter"/>
</dbReference>
<dbReference type="InterPro" id="IPR001005">
    <property type="entry name" value="SANT/Myb"/>
</dbReference>
<protein>
    <recommendedName>
        <fullName evidence="12">Myb protein</fullName>
    </recommendedName>
</protein>
<keyword evidence="5" id="KW-0804">Transcription</keyword>
<evidence type="ECO:0000256" key="3">
    <source>
        <dbReference type="ARBA" id="ARBA00023015"/>
    </source>
</evidence>
<evidence type="ECO:0008006" key="12">
    <source>
        <dbReference type="Google" id="ProtNLM"/>
    </source>
</evidence>
<feature type="domain" description="Myb-like" evidence="8">
    <location>
        <begin position="91"/>
        <end position="142"/>
    </location>
</feature>
<dbReference type="GO" id="GO:0005634">
    <property type="term" value="C:nucleus"/>
    <property type="evidence" value="ECO:0007669"/>
    <property type="project" value="UniProtKB-SubCell"/>
</dbReference>
<evidence type="ECO:0000256" key="6">
    <source>
        <dbReference type="ARBA" id="ARBA00023242"/>
    </source>
</evidence>
<sequence length="747" mass="84619">MDNHLVNYNYGSKSSFCPSSNFINTIRIQDNEIKQQQQLPRSIKGKWTKSEDEKLKTLCVSLGTDNWSAIGNHFPQRTEVQCQQRWRKVLDPSLIKGAWTKEEDDLVVQLVNQYGPKKWSLIASHLQGRIGKQCRERWHNHLNPNVNKQAWSEEEDRLIYEAHSQIGNRWADIAKLLPGRTDNAIKNHWNSTMKRRFEPGFRQRTKREERRIIAAAADKENVYPRCTSSSTVTGRDQLISSQSLVSKPMHDLLPICDEDGGINIKLEPEDHNNQFSDIEPDPDLVITPLKDIKNFSDILAEMGGVDGILQTSQMHPLADDNKENFIPLIETQPHEQQNTTTTQNRSLTSIPGRYSMPPSILRRSKKFPFLDASNNTFSKDESIVSYQQLGFSPSAFLNTSNSYNGETSKEMVTSTPAKGLTTTPITPSIMITPLVDEIKFNHGSSSKKRKPFFSSATSSLKKPKKSLVSTTPRTPTPLRTSKKEQVCTDTKLATIDEISKLLMKKANTSSGTTPDHDYAKLTELNSIAVDSSNDFSSGSSKTSLRRTLFDETPCQNSMVRPLGVNLFTEKELNAIEQMSTCFTPQKRKDNLTTTTAAESKEKSQHKVTFQDTLSSTSFVKKNDKGFSFILNSQQMPKMSLFQHPQQNKQQVVQRLKQLPGRQEIRILPLVGKPMKIPIRRLPPRNLKFADDSGQRQQLLSRPKTNIRSTPTQSDAFRAVAFGQSHDQKFLTEQARLIMKEIQQASLI</sequence>
<comment type="subcellular location">
    <subcellularLocation>
        <location evidence="1">Nucleus</location>
    </subcellularLocation>
</comment>
<feature type="compositionally biased region" description="Polar residues" evidence="7">
    <location>
        <begin position="334"/>
        <end position="349"/>
    </location>
</feature>
<evidence type="ECO:0000313" key="10">
    <source>
        <dbReference type="EnsemblMetazoa" id="CLYHEMP007355.1"/>
    </source>
</evidence>
<dbReference type="PROSITE" id="PS50090">
    <property type="entry name" value="MYB_LIKE"/>
    <property type="match status" value="3"/>
</dbReference>
<evidence type="ECO:0000256" key="2">
    <source>
        <dbReference type="ARBA" id="ARBA00022737"/>
    </source>
</evidence>
<feature type="domain" description="Myb-like" evidence="8">
    <location>
        <begin position="143"/>
        <end position="193"/>
    </location>
</feature>
<dbReference type="InterPro" id="IPR017930">
    <property type="entry name" value="Myb_dom"/>
</dbReference>
<keyword evidence="11" id="KW-1185">Reference proteome</keyword>
<dbReference type="RefSeq" id="XP_066934624.1">
    <property type="nucleotide sequence ID" value="XM_067078523.1"/>
</dbReference>
<feature type="domain" description="Myb-like" evidence="8">
    <location>
        <begin position="39"/>
        <end position="90"/>
    </location>
</feature>
<dbReference type="PANTHER" id="PTHR45614">
    <property type="entry name" value="MYB PROTEIN-RELATED"/>
    <property type="match status" value="1"/>
</dbReference>